<keyword evidence="3" id="KW-1185">Reference proteome</keyword>
<reference evidence="2 3" key="1">
    <citation type="submission" date="2023-11" db="EMBL/GenBank/DDBJ databases">
        <title>Actinomadura monticuli sp. nov., isolated from volcanic ash.</title>
        <authorList>
            <person name="Lee S.D."/>
            <person name="Yang H."/>
            <person name="Kim I.S."/>
        </authorList>
    </citation>
    <scope>NUCLEOTIDE SEQUENCE [LARGE SCALE GENOMIC DNA]</scope>
    <source>
        <strain evidence="2 3">DSM 45346</strain>
    </source>
</reference>
<protein>
    <submittedName>
        <fullName evidence="2">Uncharacterized protein</fullName>
    </submittedName>
</protein>
<sequence length="54" mass="6025">MRSAFTDRRGDILPRSLRELLAAELAAEAAQVPNGEPRRRQRRTRAAGAPRSPQ</sequence>
<comment type="caution">
    <text evidence="2">The sequence shown here is derived from an EMBL/GenBank/DDBJ whole genome shotgun (WGS) entry which is preliminary data.</text>
</comment>
<proteinExistence type="predicted"/>
<dbReference type="Proteomes" id="UP001569904">
    <property type="component" value="Unassembled WGS sequence"/>
</dbReference>
<name>A0ABV4QTQ0_9ACTN</name>
<dbReference type="EMBL" id="JAXCEH010000004">
    <property type="protein sequence ID" value="MFA1553982.1"/>
    <property type="molecule type" value="Genomic_DNA"/>
</dbReference>
<feature type="region of interest" description="Disordered" evidence="1">
    <location>
        <begin position="27"/>
        <end position="54"/>
    </location>
</feature>
<evidence type="ECO:0000313" key="2">
    <source>
        <dbReference type="EMBL" id="MFA1553982.1"/>
    </source>
</evidence>
<dbReference type="RefSeq" id="WP_371940371.1">
    <property type="nucleotide sequence ID" value="NZ_JAXCEH010000004.1"/>
</dbReference>
<organism evidence="2 3">
    <name type="scientific">Actinomadura chokoriensis</name>
    <dbReference type="NCBI Taxonomy" id="454156"/>
    <lineage>
        <taxon>Bacteria</taxon>
        <taxon>Bacillati</taxon>
        <taxon>Actinomycetota</taxon>
        <taxon>Actinomycetes</taxon>
        <taxon>Streptosporangiales</taxon>
        <taxon>Thermomonosporaceae</taxon>
        <taxon>Actinomadura</taxon>
    </lineage>
</organism>
<evidence type="ECO:0000313" key="3">
    <source>
        <dbReference type="Proteomes" id="UP001569904"/>
    </source>
</evidence>
<evidence type="ECO:0000256" key="1">
    <source>
        <dbReference type="SAM" id="MobiDB-lite"/>
    </source>
</evidence>
<accession>A0ABV4QTQ0</accession>
<gene>
    <name evidence="2" type="ORF">SM436_09790</name>
</gene>